<accession>A0A0E9WBB4</accession>
<feature type="transmembrane region" description="Helical" evidence="1">
    <location>
        <begin position="25"/>
        <end position="43"/>
    </location>
</feature>
<name>A0A0E9WBB4_ANGAN</name>
<proteinExistence type="predicted"/>
<keyword evidence="1" id="KW-1133">Transmembrane helix</keyword>
<reference evidence="2" key="2">
    <citation type="journal article" date="2015" name="Fish Shellfish Immunol.">
        <title>Early steps in the European eel (Anguilla anguilla)-Vibrio vulnificus interaction in the gills: Role of the RtxA13 toxin.</title>
        <authorList>
            <person name="Callol A."/>
            <person name="Pajuelo D."/>
            <person name="Ebbesson L."/>
            <person name="Teles M."/>
            <person name="MacKenzie S."/>
            <person name="Amaro C."/>
        </authorList>
    </citation>
    <scope>NUCLEOTIDE SEQUENCE</scope>
</reference>
<dbReference type="EMBL" id="GBXM01020925">
    <property type="protein sequence ID" value="JAH87652.1"/>
    <property type="molecule type" value="Transcribed_RNA"/>
</dbReference>
<evidence type="ECO:0000313" key="2">
    <source>
        <dbReference type="EMBL" id="JAH87652.1"/>
    </source>
</evidence>
<reference evidence="2" key="1">
    <citation type="submission" date="2014-11" db="EMBL/GenBank/DDBJ databases">
        <authorList>
            <person name="Amaro Gonzalez C."/>
        </authorList>
    </citation>
    <scope>NUCLEOTIDE SEQUENCE</scope>
</reference>
<keyword evidence="1" id="KW-0812">Transmembrane</keyword>
<keyword evidence="1" id="KW-0472">Membrane</keyword>
<protein>
    <submittedName>
        <fullName evidence="2">Uncharacterized protein</fullName>
    </submittedName>
</protein>
<dbReference type="AlphaFoldDB" id="A0A0E9WBB4"/>
<evidence type="ECO:0000256" key="1">
    <source>
        <dbReference type="SAM" id="Phobius"/>
    </source>
</evidence>
<sequence>MCHNFTTTLTTSLRDYLKNNTVQLIHMYLLLYYLCLPFSPMLFELEFIFQILS</sequence>
<organism evidence="2">
    <name type="scientific">Anguilla anguilla</name>
    <name type="common">European freshwater eel</name>
    <name type="synonym">Muraena anguilla</name>
    <dbReference type="NCBI Taxonomy" id="7936"/>
    <lineage>
        <taxon>Eukaryota</taxon>
        <taxon>Metazoa</taxon>
        <taxon>Chordata</taxon>
        <taxon>Craniata</taxon>
        <taxon>Vertebrata</taxon>
        <taxon>Euteleostomi</taxon>
        <taxon>Actinopterygii</taxon>
        <taxon>Neopterygii</taxon>
        <taxon>Teleostei</taxon>
        <taxon>Anguilliformes</taxon>
        <taxon>Anguillidae</taxon>
        <taxon>Anguilla</taxon>
    </lineage>
</organism>